<accession>A0A9D4I2X4</accession>
<dbReference type="PANTHER" id="PTHR33844">
    <property type="entry name" value="SULFOTRANSFER_1 DOMAIN-CONTAINING PROTEIN"/>
    <property type="match status" value="1"/>
</dbReference>
<organism evidence="1 2">
    <name type="scientific">Dreissena polymorpha</name>
    <name type="common">Zebra mussel</name>
    <name type="synonym">Mytilus polymorpha</name>
    <dbReference type="NCBI Taxonomy" id="45954"/>
    <lineage>
        <taxon>Eukaryota</taxon>
        <taxon>Metazoa</taxon>
        <taxon>Spiralia</taxon>
        <taxon>Lophotrochozoa</taxon>
        <taxon>Mollusca</taxon>
        <taxon>Bivalvia</taxon>
        <taxon>Autobranchia</taxon>
        <taxon>Heteroconchia</taxon>
        <taxon>Euheterodonta</taxon>
        <taxon>Imparidentia</taxon>
        <taxon>Neoheterodontei</taxon>
        <taxon>Myida</taxon>
        <taxon>Dreissenoidea</taxon>
        <taxon>Dreissenidae</taxon>
        <taxon>Dreissena</taxon>
    </lineage>
</organism>
<keyword evidence="2" id="KW-1185">Reference proteome</keyword>
<dbReference type="Gene3D" id="3.40.50.300">
    <property type="entry name" value="P-loop containing nucleotide triphosphate hydrolases"/>
    <property type="match status" value="1"/>
</dbReference>
<dbReference type="PANTHER" id="PTHR33844:SF1">
    <property type="entry name" value="SULFOTRANSFERASE DOMAIN-CONTAINING PROTEIN"/>
    <property type="match status" value="1"/>
</dbReference>
<dbReference type="Proteomes" id="UP000828390">
    <property type="component" value="Unassembled WGS sequence"/>
</dbReference>
<dbReference type="SUPFAM" id="SSF52540">
    <property type="entry name" value="P-loop containing nucleoside triphosphate hydrolases"/>
    <property type="match status" value="1"/>
</dbReference>
<reference evidence="1" key="1">
    <citation type="journal article" date="2019" name="bioRxiv">
        <title>The Genome of the Zebra Mussel, Dreissena polymorpha: A Resource for Invasive Species Research.</title>
        <authorList>
            <person name="McCartney M.A."/>
            <person name="Auch B."/>
            <person name="Kono T."/>
            <person name="Mallez S."/>
            <person name="Zhang Y."/>
            <person name="Obille A."/>
            <person name="Becker A."/>
            <person name="Abrahante J.E."/>
            <person name="Garbe J."/>
            <person name="Badalamenti J.P."/>
            <person name="Herman A."/>
            <person name="Mangelson H."/>
            <person name="Liachko I."/>
            <person name="Sullivan S."/>
            <person name="Sone E.D."/>
            <person name="Koren S."/>
            <person name="Silverstein K.A.T."/>
            <person name="Beckman K.B."/>
            <person name="Gohl D.M."/>
        </authorList>
    </citation>
    <scope>NUCLEOTIDE SEQUENCE</scope>
    <source>
        <strain evidence="1">Duluth1</strain>
        <tissue evidence="1">Whole animal</tissue>
    </source>
</reference>
<proteinExistence type="predicted"/>
<evidence type="ECO:0000313" key="2">
    <source>
        <dbReference type="Proteomes" id="UP000828390"/>
    </source>
</evidence>
<sequence length="479" mass="55109">MPRKRITVMDSKQTTDNNLENISRVLKKVRDFIILVFTFCLYRLSRLLVTSFQKFTWVVTGVEKMRRDTRSGLNFRSAAHVQDIKWRRKIHPLVTADASNFITFHNSFKHPNCVLKPHVSLYCVTQTEAVFVECDELEDVYASDGNFHDAQFRHARRLVVLPRGVFHKLATDLGDPRVPVMLISSTGRCGATLMTRMFEKVPGTRIIQEPDCLTTLAFLMKTLALSAVEYDNVLTSAIRLLCKPDDRVGMIVIRSRPCCCTQIKTIQKLMPRIRQIFLYRNSLRTVSSYIGTMSNDTTAQCARFIIDNEVIATIMPFFRRLFHHYFMYTLDQDPPLTSPGSMSTVGMFTSVWAACITSVVECTEKNIPVISVLYEEMLKNPWRTCSAMFERLNIRSQYVNSATDAFKVDVNKNQELSQTFYNTDSRRKIQPEARAEADTILRKYGFPKLGERFELIGLMNFDHPAFSKSLSKDKFTYSS</sequence>
<protein>
    <recommendedName>
        <fullName evidence="3">Sulfotransferase domain-containing protein</fullName>
    </recommendedName>
</protein>
<evidence type="ECO:0000313" key="1">
    <source>
        <dbReference type="EMBL" id="KAH3741727.1"/>
    </source>
</evidence>
<gene>
    <name evidence="1" type="ORF">DPMN_048452</name>
</gene>
<reference evidence="1" key="2">
    <citation type="submission" date="2020-11" db="EMBL/GenBank/DDBJ databases">
        <authorList>
            <person name="McCartney M.A."/>
            <person name="Auch B."/>
            <person name="Kono T."/>
            <person name="Mallez S."/>
            <person name="Becker A."/>
            <person name="Gohl D.M."/>
            <person name="Silverstein K.A.T."/>
            <person name="Koren S."/>
            <person name="Bechman K.B."/>
            <person name="Herman A."/>
            <person name="Abrahante J.E."/>
            <person name="Garbe J."/>
        </authorList>
    </citation>
    <scope>NUCLEOTIDE SEQUENCE</scope>
    <source>
        <strain evidence="1">Duluth1</strain>
        <tissue evidence="1">Whole animal</tissue>
    </source>
</reference>
<name>A0A9D4I2X4_DREPO</name>
<dbReference type="EMBL" id="JAIWYP010000011">
    <property type="protein sequence ID" value="KAH3741727.1"/>
    <property type="molecule type" value="Genomic_DNA"/>
</dbReference>
<dbReference type="InterPro" id="IPR027417">
    <property type="entry name" value="P-loop_NTPase"/>
</dbReference>
<dbReference type="AlphaFoldDB" id="A0A9D4I2X4"/>
<comment type="caution">
    <text evidence="1">The sequence shown here is derived from an EMBL/GenBank/DDBJ whole genome shotgun (WGS) entry which is preliminary data.</text>
</comment>
<evidence type="ECO:0008006" key="3">
    <source>
        <dbReference type="Google" id="ProtNLM"/>
    </source>
</evidence>